<dbReference type="InterPro" id="IPR050624">
    <property type="entry name" value="HTH-type_Tx_Regulator"/>
</dbReference>
<gene>
    <name evidence="4" type="ORF">C6A27_05905</name>
</gene>
<name>A0A2T0G199_STRAP</name>
<dbReference type="SUPFAM" id="SSF46689">
    <property type="entry name" value="Homeodomain-like"/>
    <property type="match status" value="1"/>
</dbReference>
<dbReference type="PANTHER" id="PTHR43479">
    <property type="entry name" value="ACREF/ENVCD OPERON REPRESSOR-RELATED"/>
    <property type="match status" value="1"/>
</dbReference>
<evidence type="ECO:0000313" key="5">
    <source>
        <dbReference type="Proteomes" id="UP000238573"/>
    </source>
</evidence>
<evidence type="ECO:0000256" key="1">
    <source>
        <dbReference type="ARBA" id="ARBA00023125"/>
    </source>
</evidence>
<dbReference type="InterPro" id="IPR009057">
    <property type="entry name" value="Homeodomain-like_sf"/>
</dbReference>
<dbReference type="PANTHER" id="PTHR43479:SF7">
    <property type="entry name" value="TETR-FAMILY TRANSCRIPTIONAL REGULATOR"/>
    <property type="match status" value="1"/>
</dbReference>
<dbReference type="InterPro" id="IPR039532">
    <property type="entry name" value="TetR_C_Firmicutes"/>
</dbReference>
<dbReference type="PROSITE" id="PS50977">
    <property type="entry name" value="HTH_TETR_2"/>
    <property type="match status" value="1"/>
</dbReference>
<accession>A0A2T0G199</accession>
<comment type="caution">
    <text evidence="4">The sequence shown here is derived from an EMBL/GenBank/DDBJ whole genome shotgun (WGS) entry which is preliminary data.</text>
</comment>
<dbReference type="Pfam" id="PF14278">
    <property type="entry name" value="TetR_C_8"/>
    <property type="match status" value="1"/>
</dbReference>
<dbReference type="AlphaFoldDB" id="A0A2T0G199"/>
<dbReference type="Gene3D" id="1.10.357.10">
    <property type="entry name" value="Tetracycline Repressor, domain 2"/>
    <property type="match status" value="1"/>
</dbReference>
<dbReference type="Proteomes" id="UP000238573">
    <property type="component" value="Unassembled WGS sequence"/>
</dbReference>
<evidence type="ECO:0000313" key="4">
    <source>
        <dbReference type="EMBL" id="PRT69836.1"/>
    </source>
</evidence>
<proteinExistence type="predicted"/>
<protein>
    <submittedName>
        <fullName evidence="4">TetR/AcrR family transcriptional regulator</fullName>
    </submittedName>
</protein>
<dbReference type="EMBL" id="PVSZ01000013">
    <property type="protein sequence ID" value="PRT69836.1"/>
    <property type="molecule type" value="Genomic_DNA"/>
</dbReference>
<organism evidence="4 5">
    <name type="scientific">Streptococcus anginosus</name>
    <dbReference type="NCBI Taxonomy" id="1328"/>
    <lineage>
        <taxon>Bacteria</taxon>
        <taxon>Bacillati</taxon>
        <taxon>Bacillota</taxon>
        <taxon>Bacilli</taxon>
        <taxon>Lactobacillales</taxon>
        <taxon>Streptococcaceae</taxon>
        <taxon>Streptococcus</taxon>
        <taxon>Streptococcus anginosus group</taxon>
    </lineage>
</organism>
<keyword evidence="1 2" id="KW-0238">DNA-binding</keyword>
<reference evidence="4 5" key="1">
    <citation type="journal article" date="1993" name="J. Dent. Res.">
        <title>The isolation and characterization of milleri group streptococci from dental periapical abscesses.</title>
        <authorList>
            <person name="Fisher L.E."/>
            <person name="Russell R.R."/>
        </authorList>
    </citation>
    <scope>NUCLEOTIDE SEQUENCE [LARGE SCALE GENOMIC DNA]</scope>
    <source>
        <strain evidence="4 5">OUP21</strain>
    </source>
</reference>
<dbReference type="InterPro" id="IPR001647">
    <property type="entry name" value="HTH_TetR"/>
</dbReference>
<feature type="DNA-binding region" description="H-T-H motif" evidence="2">
    <location>
        <begin position="27"/>
        <end position="46"/>
    </location>
</feature>
<dbReference type="GO" id="GO:0003677">
    <property type="term" value="F:DNA binding"/>
    <property type="evidence" value="ECO:0007669"/>
    <property type="project" value="UniProtKB-UniRule"/>
</dbReference>
<evidence type="ECO:0000259" key="3">
    <source>
        <dbReference type="PROSITE" id="PS50977"/>
    </source>
</evidence>
<sequence length="178" mass="20797">MKEKYIEIQISEAIIKLLQTNALKDITVKELCNEAQIGRASFYRYYTSLEDVLNKKALFLIQSWGYEFEQNPNSMPNQVFESLFYHFKENQAFYSVLYKCGQTQVIVDTIKNKLGLHEDLPNSAAYGKSYFAYGIFGWINEWILRGMKEEPETLSHLFFEQTQMISNTIKLLNNSTGR</sequence>
<dbReference type="RefSeq" id="WP_106384388.1">
    <property type="nucleotide sequence ID" value="NZ_JBDMCS010000006.1"/>
</dbReference>
<feature type="domain" description="HTH tetR-type" evidence="3">
    <location>
        <begin position="4"/>
        <end position="64"/>
    </location>
</feature>
<evidence type="ECO:0000256" key="2">
    <source>
        <dbReference type="PROSITE-ProRule" id="PRU00335"/>
    </source>
</evidence>